<evidence type="ECO:0000313" key="3">
    <source>
        <dbReference type="Proteomes" id="UP000789508"/>
    </source>
</evidence>
<evidence type="ECO:0000313" key="2">
    <source>
        <dbReference type="EMBL" id="CAG8673028.1"/>
    </source>
</evidence>
<organism evidence="2 3">
    <name type="scientific">Ambispora leptoticha</name>
    <dbReference type="NCBI Taxonomy" id="144679"/>
    <lineage>
        <taxon>Eukaryota</taxon>
        <taxon>Fungi</taxon>
        <taxon>Fungi incertae sedis</taxon>
        <taxon>Mucoromycota</taxon>
        <taxon>Glomeromycotina</taxon>
        <taxon>Glomeromycetes</taxon>
        <taxon>Archaeosporales</taxon>
        <taxon>Ambisporaceae</taxon>
        <taxon>Ambispora</taxon>
    </lineage>
</organism>
<dbReference type="EMBL" id="CAJVPS010012726">
    <property type="protein sequence ID" value="CAG8673028.1"/>
    <property type="molecule type" value="Genomic_DNA"/>
</dbReference>
<sequence length="207" mass="23186">MPSIIIFRVVDFLNTIANIINERFETTYTGYLRDYTLMEQYIAGSRTGKRSRTGERYFEEFRSRFWARPETPFDLMHNANASTRRRHRNRTPPPTYEVPSIPNESPGRSASPTRRVPSRRDENTNRNNVNNLGGNLGNNTNNVGGNSSNNINDAGGNLGGNLDNAIYSSSSELANITSALNISASRNDSDLVCPMLEVVSLPLIWNL</sequence>
<dbReference type="OrthoDB" id="2426857at2759"/>
<evidence type="ECO:0000256" key="1">
    <source>
        <dbReference type="SAM" id="MobiDB-lite"/>
    </source>
</evidence>
<feature type="compositionally biased region" description="Low complexity" evidence="1">
    <location>
        <begin position="125"/>
        <end position="148"/>
    </location>
</feature>
<gene>
    <name evidence="2" type="ORF">ALEPTO_LOCUS10655</name>
</gene>
<proteinExistence type="predicted"/>
<dbReference type="AlphaFoldDB" id="A0A9N9EFP8"/>
<dbReference type="Proteomes" id="UP000789508">
    <property type="component" value="Unassembled WGS sequence"/>
</dbReference>
<keyword evidence="3" id="KW-1185">Reference proteome</keyword>
<name>A0A9N9EFP8_9GLOM</name>
<feature type="compositionally biased region" description="Polar residues" evidence="1">
    <location>
        <begin position="102"/>
        <end position="112"/>
    </location>
</feature>
<reference evidence="2" key="1">
    <citation type="submission" date="2021-06" db="EMBL/GenBank/DDBJ databases">
        <authorList>
            <person name="Kallberg Y."/>
            <person name="Tangrot J."/>
            <person name="Rosling A."/>
        </authorList>
    </citation>
    <scope>NUCLEOTIDE SEQUENCE</scope>
    <source>
        <strain evidence="2">FL130A</strain>
    </source>
</reference>
<protein>
    <submittedName>
        <fullName evidence="2">3409_t:CDS:1</fullName>
    </submittedName>
</protein>
<accession>A0A9N9EFP8</accession>
<feature type="region of interest" description="Disordered" evidence="1">
    <location>
        <begin position="76"/>
        <end position="148"/>
    </location>
</feature>
<comment type="caution">
    <text evidence="2">The sequence shown here is derived from an EMBL/GenBank/DDBJ whole genome shotgun (WGS) entry which is preliminary data.</text>
</comment>